<protein>
    <submittedName>
        <fullName evidence="2">Uncharacterized protein</fullName>
    </submittedName>
</protein>
<evidence type="ECO:0000256" key="1">
    <source>
        <dbReference type="SAM" id="MobiDB-lite"/>
    </source>
</evidence>
<feature type="compositionally biased region" description="Basic and acidic residues" evidence="1">
    <location>
        <begin position="110"/>
        <end position="120"/>
    </location>
</feature>
<feature type="region of interest" description="Disordered" evidence="1">
    <location>
        <begin position="101"/>
        <end position="225"/>
    </location>
</feature>
<dbReference type="EMBL" id="JASCZI010182726">
    <property type="protein sequence ID" value="MED6188492.1"/>
    <property type="molecule type" value="Genomic_DNA"/>
</dbReference>
<keyword evidence="3" id="KW-1185">Reference proteome</keyword>
<sequence>MAGNKPSHSAKGKAKAYPTRASPRLAALRSQSTAKPQPETPVTPAVTAPTPSLPPKKRPIQKAAGEGTSKATAQSFHKQSQGIAAIGHTFIQASKEQEVIAISSDSEPEPAIKDTIREIVEMDEDEEEDPEEDPEEAPQDAEVEAEVEEEEDPEGDPEEKSAAEEVLREEDDFADYWALVDSESEDTAGDDPYFWDYDGDLPNWRNANPSNSSSGSCTGPPPANL</sequence>
<evidence type="ECO:0000313" key="3">
    <source>
        <dbReference type="Proteomes" id="UP001341840"/>
    </source>
</evidence>
<feature type="compositionally biased region" description="Acidic residues" evidence="1">
    <location>
        <begin position="121"/>
        <end position="157"/>
    </location>
</feature>
<proteinExistence type="predicted"/>
<dbReference type="Proteomes" id="UP001341840">
    <property type="component" value="Unassembled WGS sequence"/>
</dbReference>
<feature type="compositionally biased region" description="Polar residues" evidence="1">
    <location>
        <begin position="205"/>
        <end position="217"/>
    </location>
</feature>
<gene>
    <name evidence="2" type="ORF">PIB30_086480</name>
</gene>
<feature type="compositionally biased region" description="Low complexity" evidence="1">
    <location>
        <begin position="36"/>
        <end position="50"/>
    </location>
</feature>
<feature type="compositionally biased region" description="Polar residues" evidence="1">
    <location>
        <begin position="69"/>
        <end position="80"/>
    </location>
</feature>
<comment type="caution">
    <text evidence="2">The sequence shown here is derived from an EMBL/GenBank/DDBJ whole genome shotgun (WGS) entry which is preliminary data.</text>
</comment>
<evidence type="ECO:0000313" key="2">
    <source>
        <dbReference type="EMBL" id="MED6188492.1"/>
    </source>
</evidence>
<feature type="region of interest" description="Disordered" evidence="1">
    <location>
        <begin position="1"/>
        <end position="80"/>
    </location>
</feature>
<name>A0ABU6WRG7_9FABA</name>
<reference evidence="2 3" key="1">
    <citation type="journal article" date="2023" name="Plants (Basel)">
        <title>Bridging the Gap: Combining Genomics and Transcriptomics Approaches to Understand Stylosanthes scabra, an Orphan Legume from the Brazilian Caatinga.</title>
        <authorList>
            <person name="Ferreira-Neto J.R.C."/>
            <person name="da Silva M.D."/>
            <person name="Binneck E."/>
            <person name="de Melo N.F."/>
            <person name="da Silva R.H."/>
            <person name="de Melo A.L.T.M."/>
            <person name="Pandolfi V."/>
            <person name="Bustamante F.O."/>
            <person name="Brasileiro-Vidal A.C."/>
            <person name="Benko-Iseppon A.M."/>
        </authorList>
    </citation>
    <scope>NUCLEOTIDE SEQUENCE [LARGE SCALE GENOMIC DNA]</scope>
    <source>
        <tissue evidence="2">Leaves</tissue>
    </source>
</reference>
<organism evidence="2 3">
    <name type="scientific">Stylosanthes scabra</name>
    <dbReference type="NCBI Taxonomy" id="79078"/>
    <lineage>
        <taxon>Eukaryota</taxon>
        <taxon>Viridiplantae</taxon>
        <taxon>Streptophyta</taxon>
        <taxon>Embryophyta</taxon>
        <taxon>Tracheophyta</taxon>
        <taxon>Spermatophyta</taxon>
        <taxon>Magnoliopsida</taxon>
        <taxon>eudicotyledons</taxon>
        <taxon>Gunneridae</taxon>
        <taxon>Pentapetalae</taxon>
        <taxon>rosids</taxon>
        <taxon>fabids</taxon>
        <taxon>Fabales</taxon>
        <taxon>Fabaceae</taxon>
        <taxon>Papilionoideae</taxon>
        <taxon>50 kb inversion clade</taxon>
        <taxon>dalbergioids sensu lato</taxon>
        <taxon>Dalbergieae</taxon>
        <taxon>Pterocarpus clade</taxon>
        <taxon>Stylosanthes</taxon>
    </lineage>
</organism>
<accession>A0ABU6WRG7</accession>